<proteinExistence type="predicted"/>
<dbReference type="EMBL" id="JAPZEG010000028">
    <property type="protein sequence ID" value="MDE1204949.1"/>
    <property type="molecule type" value="Genomic_DNA"/>
</dbReference>
<dbReference type="Proteomes" id="UP000234840">
    <property type="component" value="Unassembled WGS sequence"/>
</dbReference>
<dbReference type="Gene3D" id="3.40.50.360">
    <property type="match status" value="1"/>
</dbReference>
<sequence>MKDSDHWVVGVCPDDPLALVQGRLYPEITANCVIAWRRNIPYSQAVNKMIEEINAYDEIILGFPIWWYVAPTIVNTFLEKYNFSGKKIILFATSGGSGFGNTARELQTSAPDSVITEGKIFHNVVKQQIAEWVGTL</sequence>
<dbReference type="Proteomes" id="UP001297370">
    <property type="component" value="Unassembled WGS sequence"/>
</dbReference>
<evidence type="ECO:0000313" key="8">
    <source>
        <dbReference type="EMBL" id="PLT76334.1"/>
    </source>
</evidence>
<dbReference type="RefSeq" id="WP_009245349.1">
    <property type="nucleotide sequence ID" value="NZ_BAABXJ010000001.1"/>
</dbReference>
<organism evidence="8 12">
    <name type="scientific">Mediterraneibacter gnavus</name>
    <name type="common">Ruminococcus gnavus</name>
    <dbReference type="NCBI Taxonomy" id="33038"/>
    <lineage>
        <taxon>Bacteria</taxon>
        <taxon>Bacillati</taxon>
        <taxon>Bacillota</taxon>
        <taxon>Clostridia</taxon>
        <taxon>Lachnospirales</taxon>
        <taxon>Lachnospiraceae</taxon>
        <taxon>Mediterraneibacter</taxon>
    </lineage>
</organism>
<dbReference type="Proteomes" id="UP001076974">
    <property type="component" value="Unassembled WGS sequence"/>
</dbReference>
<reference evidence="5" key="6">
    <citation type="submission" date="2022-12" db="EMBL/GenBank/DDBJ databases">
        <title>Genome of R. gnavus strain RSHDN_120.</title>
        <authorList>
            <person name="Abdugheni R."/>
        </authorList>
    </citation>
    <scope>NUCLEOTIDE SEQUENCE</scope>
    <source>
        <strain evidence="5">RSHDN_120</strain>
    </source>
</reference>
<dbReference type="EMBL" id="NIHT01000006">
    <property type="protein sequence ID" value="PLT76334.1"/>
    <property type="molecule type" value="Genomic_DNA"/>
</dbReference>
<evidence type="ECO:0000313" key="3">
    <source>
        <dbReference type="EMBL" id="MCZ0668947.1"/>
    </source>
</evidence>
<evidence type="ECO:0000313" key="9">
    <source>
        <dbReference type="EMBL" id="PLT81580.1"/>
    </source>
</evidence>
<evidence type="ECO:0000313" key="2">
    <source>
        <dbReference type="EMBL" id="MCB5620596.1"/>
    </source>
</evidence>
<evidence type="ECO:0000259" key="1">
    <source>
        <dbReference type="Pfam" id="PF12682"/>
    </source>
</evidence>
<dbReference type="GO" id="GO:0016651">
    <property type="term" value="F:oxidoreductase activity, acting on NAD(P)H"/>
    <property type="evidence" value="ECO:0007669"/>
    <property type="project" value="UniProtKB-ARBA"/>
</dbReference>
<reference evidence="10 11" key="1">
    <citation type="journal article" date="2017" name="Genome Med.">
        <title>A novel Ruminococcus gnavus clade enriched in inflammatory bowel disease patients.</title>
        <authorList>
            <person name="Hall A.B."/>
            <person name="Yassour M."/>
            <person name="Sauk J."/>
            <person name="Garner A."/>
            <person name="Jiang X."/>
            <person name="Arthur T."/>
            <person name="Lagoudas G.K."/>
            <person name="Vatanen T."/>
            <person name="Fornelos N."/>
            <person name="Wilson R."/>
            <person name="Bertha M."/>
            <person name="Cohen M."/>
            <person name="Garber J."/>
            <person name="Khalili H."/>
            <person name="Gevers D."/>
            <person name="Ananthakrishnan A.N."/>
            <person name="Kugathasan S."/>
            <person name="Lander E.S."/>
            <person name="Blainey P."/>
            <person name="Vlamakis H."/>
            <person name="Xavier R.J."/>
            <person name="Huttenhower C."/>
        </authorList>
    </citation>
    <scope>NUCLEOTIDE SEQUENCE [LARGE SCALE GENOMIC DNA]</scope>
    <source>
        <strain evidence="7 11">RJX1124</strain>
        <strain evidence="8 12">RJX1125</strain>
        <strain evidence="9 10">RJX1128</strain>
    </source>
</reference>
<dbReference type="EMBL" id="JAPRBD010000007">
    <property type="protein sequence ID" value="MCZ0689923.1"/>
    <property type="molecule type" value="Genomic_DNA"/>
</dbReference>
<dbReference type="SUPFAM" id="SSF52218">
    <property type="entry name" value="Flavoproteins"/>
    <property type="match status" value="1"/>
</dbReference>
<evidence type="ECO:0000313" key="5">
    <source>
        <dbReference type="EMBL" id="MDE1204949.1"/>
    </source>
</evidence>
<dbReference type="PANTHER" id="PTHR39201:SF1">
    <property type="entry name" value="FLAVODOXIN-LIKE DOMAIN-CONTAINING PROTEIN"/>
    <property type="match status" value="1"/>
</dbReference>
<dbReference type="EMBL" id="NIHS01000012">
    <property type="protein sequence ID" value="PLT72568.1"/>
    <property type="molecule type" value="Genomic_DNA"/>
</dbReference>
<dbReference type="Pfam" id="PF12682">
    <property type="entry name" value="Flavodoxin_4"/>
    <property type="match status" value="1"/>
</dbReference>
<dbReference type="PANTHER" id="PTHR39201">
    <property type="entry name" value="EXPORTED PROTEIN-RELATED"/>
    <property type="match status" value="1"/>
</dbReference>
<evidence type="ECO:0000313" key="11">
    <source>
        <dbReference type="Proteomes" id="UP000234891"/>
    </source>
</evidence>
<dbReference type="EMBL" id="JAPRAY010000026">
    <property type="protein sequence ID" value="MCZ0668947.1"/>
    <property type="molecule type" value="Genomic_DNA"/>
</dbReference>
<dbReference type="EMBL" id="NIHW01000052">
    <property type="protein sequence ID" value="PLT81580.1"/>
    <property type="molecule type" value="Genomic_DNA"/>
</dbReference>
<evidence type="ECO:0000313" key="4">
    <source>
        <dbReference type="EMBL" id="MCZ0689923.1"/>
    </source>
</evidence>
<reference evidence="2" key="4">
    <citation type="submission" date="2021-10" db="EMBL/GenBank/DDBJ databases">
        <title>Collection of gut derived symbiotic bacterial strains cultured from healthy donors.</title>
        <authorList>
            <person name="Lin H."/>
            <person name="Littmann E."/>
            <person name="Claire K."/>
            <person name="Pamer E."/>
        </authorList>
    </citation>
    <scope>NUCLEOTIDE SEQUENCE</scope>
    <source>
        <strain evidence="2">MSK.23.18</strain>
    </source>
</reference>
<dbReference type="Proteomes" id="UP000234891">
    <property type="component" value="Unassembled WGS sequence"/>
</dbReference>
<protein>
    <submittedName>
        <fullName evidence="3">Flavodoxin</fullName>
    </submittedName>
    <submittedName>
        <fullName evidence="2">NAD(P)H-dependent oxidoreductase</fullName>
    </submittedName>
</protein>
<accession>A0A2N5PMJ2</accession>
<dbReference type="Proteomes" id="UP000235093">
    <property type="component" value="Unassembled WGS sequence"/>
</dbReference>
<dbReference type="EMBL" id="JAJBOM010000028">
    <property type="protein sequence ID" value="MCB5620596.1"/>
    <property type="molecule type" value="Genomic_DNA"/>
</dbReference>
<reference evidence="3" key="5">
    <citation type="submission" date="2022-11" db="EMBL/GenBank/DDBJ databases">
        <title>Temperate bacteriophages infecting mucin-degrading bacterium Ruminococcus gnavus from the human gut.</title>
        <authorList>
            <person name="Buttimer C."/>
        </authorList>
    </citation>
    <scope>NUCLEOTIDE SEQUENCE</scope>
    <source>
        <strain evidence="3">CCUG 49994</strain>
        <strain evidence="4">CCUG 52279</strain>
    </source>
</reference>
<dbReference type="EMBL" id="JAAIRV010000026">
    <property type="protein sequence ID" value="NSI59201.1"/>
    <property type="molecule type" value="Genomic_DNA"/>
</dbReference>
<gene>
    <name evidence="9" type="ORF">CDL20_14305</name>
    <name evidence="8" type="ORF">CDL23_04775</name>
    <name evidence="7" type="ORF">CDL26_08605</name>
    <name evidence="6" type="ORF">G4993_12450</name>
    <name evidence="2" type="ORF">LIQ08_15760</name>
    <name evidence="5" type="ORF">O4N78_15530</name>
    <name evidence="4" type="ORF">OZZ16_08345</name>
    <name evidence="3" type="ORF">OZZ17_15710</name>
</gene>
<dbReference type="Proteomes" id="UP001296580">
    <property type="component" value="Unassembled WGS sequence"/>
</dbReference>
<feature type="domain" description="Flavodoxin-like" evidence="1">
    <location>
        <begin position="45"/>
        <end position="135"/>
    </location>
</feature>
<evidence type="ECO:0000313" key="10">
    <source>
        <dbReference type="Proteomes" id="UP000234840"/>
    </source>
</evidence>
<comment type="caution">
    <text evidence="8">The sequence shown here is derived from an EMBL/GenBank/DDBJ whole genome shotgun (WGS) entry which is preliminary data.</text>
</comment>
<evidence type="ECO:0000313" key="7">
    <source>
        <dbReference type="EMBL" id="PLT72568.1"/>
    </source>
</evidence>
<evidence type="ECO:0000313" key="6">
    <source>
        <dbReference type="EMBL" id="NSI59201.1"/>
    </source>
</evidence>
<dbReference type="Proteomes" id="UP001079535">
    <property type="component" value="Unassembled WGS sequence"/>
</dbReference>
<dbReference type="InterPro" id="IPR008254">
    <property type="entry name" value="Flavodoxin/NO_synth"/>
</dbReference>
<dbReference type="AlphaFoldDB" id="A0A2N5PMJ2"/>
<evidence type="ECO:0000313" key="12">
    <source>
        <dbReference type="Proteomes" id="UP000235093"/>
    </source>
</evidence>
<reference evidence="6" key="3">
    <citation type="submission" date="2020-02" db="EMBL/GenBank/DDBJ databases">
        <authorList>
            <person name="Littmann E."/>
            <person name="Sorbara M."/>
        </authorList>
    </citation>
    <scope>NUCLEOTIDE SEQUENCE</scope>
    <source>
        <strain evidence="6">MSK.15.32</strain>
    </source>
</reference>
<dbReference type="Proteomes" id="UP001149331">
    <property type="component" value="Unassembled WGS sequence"/>
</dbReference>
<name>A0A2N5PMJ2_MEDGN</name>
<dbReference type="InterPro" id="IPR029039">
    <property type="entry name" value="Flavoprotein-like_sf"/>
</dbReference>
<reference evidence="6" key="2">
    <citation type="journal article" date="2020" name="Cell Host Microbe">
        <title>Functional and Genomic Variation between Human-Derived Isolates of Lachnospiraceae Reveals Inter- and Intra-Species Diversity.</title>
        <authorList>
            <person name="Sorbara M.T."/>
            <person name="Littmann E.R."/>
            <person name="Fontana E."/>
            <person name="Moody T.U."/>
            <person name="Kohout C.E."/>
            <person name="Gjonbalaj M."/>
            <person name="Eaton V."/>
            <person name="Seok R."/>
            <person name="Leiner I.M."/>
            <person name="Pamer E.G."/>
        </authorList>
    </citation>
    <scope>NUCLEOTIDE SEQUENCE</scope>
    <source>
        <strain evidence="6">MSK.15.32</strain>
    </source>
</reference>
<dbReference type="GO" id="GO:0010181">
    <property type="term" value="F:FMN binding"/>
    <property type="evidence" value="ECO:0007669"/>
    <property type="project" value="InterPro"/>
</dbReference>